<dbReference type="Pfam" id="PF14414">
    <property type="entry name" value="WHH"/>
    <property type="match status" value="1"/>
</dbReference>
<evidence type="ECO:0000313" key="4">
    <source>
        <dbReference type="EMBL" id="PHK97194.1"/>
    </source>
</evidence>
<evidence type="ECO:0000313" key="5">
    <source>
        <dbReference type="Proteomes" id="UP000226437"/>
    </source>
</evidence>
<feature type="domain" description="eCIS core" evidence="3">
    <location>
        <begin position="239"/>
        <end position="315"/>
    </location>
</feature>
<dbReference type="AlphaFoldDB" id="A0A2G0CB47"/>
<accession>A0A2G0CB47</accession>
<organism evidence="4 5">
    <name type="scientific">Neolewinella marina</name>
    <dbReference type="NCBI Taxonomy" id="438751"/>
    <lineage>
        <taxon>Bacteria</taxon>
        <taxon>Pseudomonadati</taxon>
        <taxon>Bacteroidota</taxon>
        <taxon>Saprospiria</taxon>
        <taxon>Saprospirales</taxon>
        <taxon>Lewinellaceae</taxon>
        <taxon>Neolewinella</taxon>
    </lineage>
</organism>
<sequence>MKIAADHTTHSVSRIQRKSDHAPFFSPRGGQQERGDVARNQPFFQPKLKVGAPNDGYEREADAVADRVVQRLATHEGGGAREPGNNNKCQTDQAGSQSPPAVRKQPLAVVIPISRIQRKPEPEPEEPRETDVEEGGLQRKPIFESGAADDGEVQRKCAACAAEEESVQRKCAPCTGEAEAHIRRYPMGLGMPAGLQRKCSHCAVEERLQPLLRRSGDGSFTASDDFSGQLRASKGGGAQLPATTRSSMESAIGADFSGVRVHTGSHAAALSDQIGAQAFTHGSDIYFNSGKYDPDSTGGQRLLAHELTHTVQQGGSPARPDGGQVQRRTGGVVQRAWYDFATDAAGWVGDKVSSGASAAWDGAKWAAGKAYGGAVWVKDKAVDAVMWIYDRAVSILNAGKKWVKDKWNSLKSFASKGIEYFKTILSNILSFVKSPLSMIGNAIMNMNGEVIQMFWNGLTGQVQFVWNLFQIMGEGLINQVTSLWDAISSFVGGIFDKINGITNHWAFTKLPSALQSAIRSLMGTFTSLWNSIREVGTALVTRVKTLVRDAFNTVRKFIGRVMSFAIDTIINGIVGLGKVLLFLRKFLANPTPYLNDLMMRLLPDMLQSESQFPAQVARIVGSDQTGGPTPVKDAAPTTVQRSTAPGGKVKTNSSWSEIGDGILHMMGEKWEAVKANPGSILLTLLMDMVIPIVGNVKDVIKLFQDIKAIVTKPLSAGSLDEFWNSLMRLLDIPILIYNTVWTIIGRTLMLPLLIASFVPHPVVKGIAAAVGYGLLGAMIQGELANIGHKLLLLRTGKTDEEEKKQAYNRLSDSVIAFAMEIAMAALMIILSVVGSIVKGVFSFVRSKVVAPKVKASKGIDPGTGKVDVDPNAPKSGPEVDGGKPKGSVDEGKVDLDTTKPKEGKDLTPKDIEVEVGSFKDGKVKKLEHPEYDLEIELPNGHKYKRKKNGKWCRFTDPYCFINSDPFPSDREMFEHLKREGLESGTYEDFLKAKPGGVPEGTDLSADIRNGLVDKPKHGDWNSAPNWDKWVKEKGGSVIQHGDGSVTYVNRDGTWVKYNNQGYPDFSNHLTHPEVKSVDIDGFSKSRTPDYRKANEKAGKLLEWGDKPPEGYYWHHHENGRTMQLVPAGIHDKFFHAGGVSTSGT</sequence>
<feature type="compositionally biased region" description="Polar residues" evidence="1">
    <location>
        <begin position="84"/>
        <end position="99"/>
    </location>
</feature>
<dbReference type="Pfam" id="PF13699">
    <property type="entry name" value="eCIS_core"/>
    <property type="match status" value="1"/>
</dbReference>
<protein>
    <recommendedName>
        <fullName evidence="3">eCIS core domain-containing protein</fullName>
    </recommendedName>
</protein>
<dbReference type="InterPro" id="IPR032869">
    <property type="entry name" value="WHH_dom_containing"/>
</dbReference>
<feature type="transmembrane region" description="Helical" evidence="2">
    <location>
        <begin position="561"/>
        <end position="583"/>
    </location>
</feature>
<feature type="region of interest" description="Disordered" evidence="1">
    <location>
        <begin position="623"/>
        <end position="651"/>
    </location>
</feature>
<evidence type="ECO:0000259" key="3">
    <source>
        <dbReference type="Pfam" id="PF13699"/>
    </source>
</evidence>
<dbReference type="Proteomes" id="UP000226437">
    <property type="component" value="Unassembled WGS sequence"/>
</dbReference>
<evidence type="ECO:0000256" key="2">
    <source>
        <dbReference type="SAM" id="Phobius"/>
    </source>
</evidence>
<dbReference type="RefSeq" id="WP_099107842.1">
    <property type="nucleotide sequence ID" value="NZ_JAATJF010000003.1"/>
</dbReference>
<feature type="compositionally biased region" description="Basic and acidic residues" evidence="1">
    <location>
        <begin position="56"/>
        <end position="69"/>
    </location>
</feature>
<dbReference type="OrthoDB" id="4317910at2"/>
<keyword evidence="2" id="KW-0472">Membrane</keyword>
<dbReference type="EMBL" id="PDLO01000011">
    <property type="protein sequence ID" value="PHK97194.1"/>
    <property type="molecule type" value="Genomic_DNA"/>
</dbReference>
<gene>
    <name evidence="4" type="ORF">CGL56_17285</name>
</gene>
<reference evidence="4 5" key="1">
    <citation type="submission" date="2017-10" db="EMBL/GenBank/DDBJ databases">
        <title>The draft genome sequence of Lewinella marina KCTC 32374.</title>
        <authorList>
            <person name="Wang K."/>
        </authorList>
    </citation>
    <scope>NUCLEOTIDE SEQUENCE [LARGE SCALE GENOMIC DNA]</scope>
    <source>
        <strain evidence="4 5">MKG-38</strain>
    </source>
</reference>
<feature type="region of interest" description="Disordered" evidence="1">
    <location>
        <begin position="859"/>
        <end position="906"/>
    </location>
</feature>
<feature type="compositionally biased region" description="Basic and acidic residues" evidence="1">
    <location>
        <begin position="118"/>
        <end position="130"/>
    </location>
</feature>
<proteinExistence type="predicted"/>
<keyword evidence="2" id="KW-0812">Transmembrane</keyword>
<keyword evidence="5" id="KW-1185">Reference proteome</keyword>
<dbReference type="InterPro" id="IPR025295">
    <property type="entry name" value="eCIS_core_dom"/>
</dbReference>
<feature type="compositionally biased region" description="Basic and acidic residues" evidence="1">
    <location>
        <begin position="880"/>
        <end position="906"/>
    </location>
</feature>
<comment type="caution">
    <text evidence="4">The sequence shown here is derived from an EMBL/GenBank/DDBJ whole genome shotgun (WGS) entry which is preliminary data.</text>
</comment>
<feature type="region of interest" description="Disordered" evidence="1">
    <location>
        <begin position="214"/>
        <end position="246"/>
    </location>
</feature>
<feature type="transmembrane region" description="Helical" evidence="2">
    <location>
        <begin position="814"/>
        <end position="837"/>
    </location>
</feature>
<feature type="transmembrane region" description="Helical" evidence="2">
    <location>
        <begin position="735"/>
        <end position="758"/>
    </location>
</feature>
<evidence type="ECO:0000256" key="1">
    <source>
        <dbReference type="SAM" id="MobiDB-lite"/>
    </source>
</evidence>
<feature type="region of interest" description="Disordered" evidence="1">
    <location>
        <begin position="1"/>
        <end position="140"/>
    </location>
</feature>
<keyword evidence="2" id="KW-1133">Transmembrane helix</keyword>
<feature type="transmembrane region" description="Helical" evidence="2">
    <location>
        <begin position="770"/>
        <end position="793"/>
    </location>
</feature>
<name>A0A2G0CB47_9BACT</name>